<dbReference type="Proteomes" id="UP000248291">
    <property type="component" value="Unassembled WGS sequence"/>
</dbReference>
<sequence length="55" mass="6099">MPQILAPQHLRTHVWLADGERSIVTCFDKLAASSAATVSLTCNIQRMRQHFSCGT</sequence>
<gene>
    <name evidence="1" type="ORF">KPSA3_02129</name>
</gene>
<dbReference type="AlphaFoldDB" id="A0AAN4Q3B5"/>
<protein>
    <submittedName>
        <fullName evidence="1">Uncharacterized protein</fullName>
    </submittedName>
</protein>
<organism evidence="1 2">
    <name type="scientific">Pseudomonas syringae pv. actinidiae</name>
    <dbReference type="NCBI Taxonomy" id="103796"/>
    <lineage>
        <taxon>Bacteria</taxon>
        <taxon>Pseudomonadati</taxon>
        <taxon>Pseudomonadota</taxon>
        <taxon>Gammaproteobacteria</taxon>
        <taxon>Pseudomonadales</taxon>
        <taxon>Pseudomonadaceae</taxon>
        <taxon>Pseudomonas</taxon>
        <taxon>Pseudomonas syringae</taxon>
    </lineage>
</organism>
<dbReference type="EMBL" id="BGKA01000079">
    <property type="protein sequence ID" value="GBH16189.1"/>
    <property type="molecule type" value="Genomic_DNA"/>
</dbReference>
<accession>A0AAN4Q3B5</accession>
<evidence type="ECO:0000313" key="2">
    <source>
        <dbReference type="Proteomes" id="UP000248291"/>
    </source>
</evidence>
<comment type="caution">
    <text evidence="1">The sequence shown here is derived from an EMBL/GenBank/DDBJ whole genome shotgun (WGS) entry which is preliminary data.</text>
</comment>
<proteinExistence type="predicted"/>
<name>A0AAN4Q3B5_PSESF</name>
<evidence type="ECO:0000313" key="1">
    <source>
        <dbReference type="EMBL" id="GBH16189.1"/>
    </source>
</evidence>
<reference evidence="1 2" key="1">
    <citation type="submission" date="2018-04" db="EMBL/GenBank/DDBJ databases">
        <title>Draft genome sequence of Pseudomonas syringae pv. actinidiae biovar 3 strains isolated from kiwifruit in Kagawa prefecture.</title>
        <authorList>
            <person name="Tabuchi M."/>
            <person name="Saito M."/>
            <person name="Fujiwara S."/>
            <person name="Sasa N."/>
            <person name="Akimitsu K."/>
            <person name="Gomi K."/>
            <person name="Konishi-Sugita S."/>
            <person name="Hamano K."/>
            <person name="Kataoka I."/>
        </authorList>
    </citation>
    <scope>NUCLEOTIDE SEQUENCE [LARGE SCALE GENOMIC DNA]</scope>
    <source>
        <strain evidence="1 2">MAFF212211</strain>
    </source>
</reference>